<name>A0A7T3PCP9_9AGAR</name>
<geneLocation type="mitochondrion" evidence="3"/>
<feature type="transmembrane region" description="Helical" evidence="2">
    <location>
        <begin position="275"/>
        <end position="295"/>
    </location>
</feature>
<dbReference type="AlphaFoldDB" id="A0A7T3PCP9"/>
<gene>
    <name evidence="3" type="primary">orf316</name>
</gene>
<feature type="transmembrane region" description="Helical" evidence="2">
    <location>
        <begin position="6"/>
        <end position="24"/>
    </location>
</feature>
<protein>
    <submittedName>
        <fullName evidence="3">Uncharacterized protein</fullName>
    </submittedName>
</protein>
<keyword evidence="2" id="KW-0472">Membrane</keyword>
<feature type="transmembrane region" description="Helical" evidence="2">
    <location>
        <begin position="225"/>
        <end position="242"/>
    </location>
</feature>
<evidence type="ECO:0000313" key="3">
    <source>
        <dbReference type="EMBL" id="QPZ51080.1"/>
    </source>
</evidence>
<proteinExistence type="predicted"/>
<feature type="transmembrane region" description="Helical" evidence="2">
    <location>
        <begin position="45"/>
        <end position="69"/>
    </location>
</feature>
<keyword evidence="2" id="KW-1133">Transmembrane helix</keyword>
<reference evidence="3" key="1">
    <citation type="journal article" date="2020" name="IMA Fungus">
        <title>The 256 kb mitochondrial genome of Clavaria fumosa is the largest among phylum Basidiomycota and is rich in introns and intronic ORFs.</title>
        <authorList>
            <person name="Wang X."/>
            <person name="Wang Y."/>
            <person name="Yao W."/>
            <person name="Shen J."/>
            <person name="Chen M."/>
            <person name="Gao M."/>
            <person name="Ren J."/>
            <person name="Li Q."/>
            <person name="Liu N."/>
        </authorList>
    </citation>
    <scope>NUCLEOTIDE SEQUENCE</scope>
</reference>
<feature type="compositionally biased region" description="Polar residues" evidence="1">
    <location>
        <begin position="104"/>
        <end position="125"/>
    </location>
</feature>
<organism evidence="3">
    <name type="scientific">Clavaria fumosa</name>
    <dbReference type="NCBI Taxonomy" id="264083"/>
    <lineage>
        <taxon>Eukaryota</taxon>
        <taxon>Fungi</taxon>
        <taxon>Dikarya</taxon>
        <taxon>Basidiomycota</taxon>
        <taxon>Agaricomycotina</taxon>
        <taxon>Agaricomycetes</taxon>
        <taxon>Agaricomycetidae</taxon>
        <taxon>Agaricales</taxon>
        <taxon>Clavariineae</taxon>
        <taxon>Clavariaceae</taxon>
        <taxon>Clavaria</taxon>
    </lineage>
</organism>
<accession>A0A7T3PCP9</accession>
<keyword evidence="2" id="KW-0812">Transmembrane</keyword>
<keyword evidence="3" id="KW-0496">Mitochondrion</keyword>
<feature type="compositionally biased region" description="Low complexity" evidence="1">
    <location>
        <begin position="88"/>
        <end position="103"/>
    </location>
</feature>
<feature type="region of interest" description="Disordered" evidence="1">
    <location>
        <begin position="88"/>
        <end position="125"/>
    </location>
</feature>
<evidence type="ECO:0000256" key="1">
    <source>
        <dbReference type="SAM" id="MobiDB-lite"/>
    </source>
</evidence>
<evidence type="ECO:0000256" key="2">
    <source>
        <dbReference type="SAM" id="Phobius"/>
    </source>
</evidence>
<sequence length="316" mass="36136">MNLFLVIFKISVWFFLGLYLYCSISKTHDFINLKRLLFKSSFLELWLFFYLIYYLWCFTLQIFTGLNFIEFIDMNSLRLEMNLVDDSSANSGNSSSNEQISSSTAKEQISSTNEPSAKEQSSNNQLGRAGDGAIMTAALAGGFKVAQKVPHLTGKLATVAGSIIAGAGAIVIKNIAGNLIDDLGKKDFISIDLNLNSLNSLNEIFGLTGNSVIDLLKMIQFFQHMQIWLLFLIFYYLIILFVKDSTIEYTLKILPDWLKEIIMKSIKKFRKSGKIIVYFLIILLICCIFIANHYFDFFFINLEENMEKIYKIFKEL</sequence>
<dbReference type="EMBL" id="MT114157">
    <property type="protein sequence ID" value="QPZ51080.1"/>
    <property type="molecule type" value="Genomic_DNA"/>
</dbReference>
<dbReference type="RefSeq" id="YP_010130178.1">
    <property type="nucleotide sequence ID" value="NC_056336.1"/>
</dbReference>
<dbReference type="GeneID" id="65338490"/>